<dbReference type="Proteomes" id="UP001140094">
    <property type="component" value="Unassembled WGS sequence"/>
</dbReference>
<keyword evidence="2 3" id="KW-0175">Coiled coil</keyword>
<dbReference type="PANTHER" id="PTHR47219:SF9">
    <property type="entry name" value="GTPASE ACTIVATING PROTEIN AND CENTROSOME-ASSOCIATED, ISOFORM B"/>
    <property type="match status" value="1"/>
</dbReference>
<evidence type="ECO:0000313" key="6">
    <source>
        <dbReference type="EMBL" id="KAJ2807401.1"/>
    </source>
</evidence>
<keyword evidence="7" id="KW-1185">Reference proteome</keyword>
<dbReference type="InterPro" id="IPR035969">
    <property type="entry name" value="Rab-GAP_TBC_sf"/>
</dbReference>
<feature type="compositionally biased region" description="Polar residues" evidence="4">
    <location>
        <begin position="803"/>
        <end position="812"/>
    </location>
</feature>
<keyword evidence="1" id="KW-0343">GTPase activation</keyword>
<feature type="compositionally biased region" description="Low complexity" evidence="4">
    <location>
        <begin position="427"/>
        <end position="451"/>
    </location>
</feature>
<proteinExistence type="predicted"/>
<feature type="compositionally biased region" description="Acidic residues" evidence="4">
    <location>
        <begin position="586"/>
        <end position="595"/>
    </location>
</feature>
<evidence type="ECO:0000256" key="1">
    <source>
        <dbReference type="ARBA" id="ARBA00022468"/>
    </source>
</evidence>
<feature type="compositionally biased region" description="Polar residues" evidence="4">
    <location>
        <begin position="163"/>
        <end position="172"/>
    </location>
</feature>
<feature type="compositionally biased region" description="Basic and acidic residues" evidence="4">
    <location>
        <begin position="599"/>
        <end position="618"/>
    </location>
</feature>
<feature type="domain" description="Rab-GAP TBC" evidence="5">
    <location>
        <begin position="913"/>
        <end position="1106"/>
    </location>
</feature>
<feature type="compositionally biased region" description="Basic and acidic residues" evidence="4">
    <location>
        <begin position="345"/>
        <end position="361"/>
    </location>
</feature>
<evidence type="ECO:0000256" key="3">
    <source>
        <dbReference type="SAM" id="Coils"/>
    </source>
</evidence>
<feature type="compositionally biased region" description="Basic and acidic residues" evidence="4">
    <location>
        <begin position="237"/>
        <end position="256"/>
    </location>
</feature>
<feature type="region of interest" description="Disordered" evidence="4">
    <location>
        <begin position="1"/>
        <end position="832"/>
    </location>
</feature>
<dbReference type="SUPFAM" id="SSF47923">
    <property type="entry name" value="Ypt/Rab-GAP domain of gyp1p"/>
    <property type="match status" value="2"/>
</dbReference>
<feature type="compositionally biased region" description="Basic and acidic residues" evidence="4">
    <location>
        <begin position="283"/>
        <end position="300"/>
    </location>
</feature>
<accession>A0A9W8HZF1</accession>
<dbReference type="GO" id="GO:0031267">
    <property type="term" value="F:small GTPase binding"/>
    <property type="evidence" value="ECO:0007669"/>
    <property type="project" value="TreeGrafter"/>
</dbReference>
<feature type="region of interest" description="Disordered" evidence="4">
    <location>
        <begin position="858"/>
        <end position="879"/>
    </location>
</feature>
<dbReference type="EMBL" id="JANBUO010000111">
    <property type="protein sequence ID" value="KAJ2807401.1"/>
    <property type="molecule type" value="Genomic_DNA"/>
</dbReference>
<dbReference type="InterPro" id="IPR050302">
    <property type="entry name" value="Rab_GAP_TBC_domain"/>
</dbReference>
<feature type="compositionally biased region" description="Low complexity" evidence="4">
    <location>
        <begin position="779"/>
        <end position="798"/>
    </location>
</feature>
<comment type="caution">
    <text evidence="6">The sequence shown here is derived from an EMBL/GenBank/DDBJ whole genome shotgun (WGS) entry which is preliminary data.</text>
</comment>
<dbReference type="SMART" id="SM00164">
    <property type="entry name" value="TBC"/>
    <property type="match status" value="1"/>
</dbReference>
<gene>
    <name evidence="6" type="primary">GYP5</name>
    <name evidence="6" type="ORF">H4R20_001301</name>
</gene>
<feature type="compositionally biased region" description="Basic and acidic residues" evidence="4">
    <location>
        <begin position="647"/>
        <end position="668"/>
    </location>
</feature>
<feature type="compositionally biased region" description="Polar residues" evidence="4">
    <location>
        <begin position="1"/>
        <end position="11"/>
    </location>
</feature>
<feature type="compositionally biased region" description="Basic and acidic residues" evidence="4">
    <location>
        <begin position="186"/>
        <end position="198"/>
    </location>
</feature>
<dbReference type="PANTHER" id="PTHR47219">
    <property type="entry name" value="RAB GTPASE-ACTIVATING PROTEIN 1-LIKE"/>
    <property type="match status" value="1"/>
</dbReference>
<dbReference type="Gene3D" id="1.10.472.80">
    <property type="entry name" value="Ypt/Rab-GAP domain of gyp1p, domain 3"/>
    <property type="match status" value="1"/>
</dbReference>
<feature type="coiled-coil region" evidence="3">
    <location>
        <begin position="1169"/>
        <end position="1321"/>
    </location>
</feature>
<name>A0A9W8HZF1_9FUNG</name>
<dbReference type="Gene3D" id="1.10.8.270">
    <property type="entry name" value="putative rabgap domain of human tbc1 domain family member 14 like domains"/>
    <property type="match status" value="1"/>
</dbReference>
<feature type="compositionally biased region" description="Basic residues" evidence="4">
    <location>
        <begin position="18"/>
        <end position="27"/>
    </location>
</feature>
<evidence type="ECO:0000256" key="4">
    <source>
        <dbReference type="SAM" id="MobiDB-lite"/>
    </source>
</evidence>
<dbReference type="Gene3D" id="1.10.10.750">
    <property type="entry name" value="Ypt/Rab-GAP domain of gyp1p, domain 1"/>
    <property type="match status" value="1"/>
</dbReference>
<feature type="compositionally biased region" description="Basic and acidic residues" evidence="4">
    <location>
        <begin position="311"/>
        <end position="326"/>
    </location>
</feature>
<feature type="compositionally biased region" description="Polar residues" evidence="4">
    <location>
        <begin position="43"/>
        <end position="54"/>
    </location>
</feature>
<dbReference type="Pfam" id="PF23436">
    <property type="entry name" value="RabGap-TBC_2"/>
    <property type="match status" value="1"/>
</dbReference>
<dbReference type="GO" id="GO:0005096">
    <property type="term" value="F:GTPase activator activity"/>
    <property type="evidence" value="ECO:0007669"/>
    <property type="project" value="UniProtKB-KW"/>
</dbReference>
<evidence type="ECO:0000313" key="7">
    <source>
        <dbReference type="Proteomes" id="UP001140094"/>
    </source>
</evidence>
<organism evidence="6 7">
    <name type="scientific">Coemansia guatemalensis</name>
    <dbReference type="NCBI Taxonomy" id="2761395"/>
    <lineage>
        <taxon>Eukaryota</taxon>
        <taxon>Fungi</taxon>
        <taxon>Fungi incertae sedis</taxon>
        <taxon>Zoopagomycota</taxon>
        <taxon>Kickxellomycotina</taxon>
        <taxon>Kickxellomycetes</taxon>
        <taxon>Kickxellales</taxon>
        <taxon>Kickxellaceae</taxon>
        <taxon>Coemansia</taxon>
    </lineage>
</organism>
<reference evidence="6" key="1">
    <citation type="submission" date="2022-07" db="EMBL/GenBank/DDBJ databases">
        <title>Phylogenomic reconstructions and comparative analyses of Kickxellomycotina fungi.</title>
        <authorList>
            <person name="Reynolds N.K."/>
            <person name="Stajich J.E."/>
            <person name="Barry K."/>
            <person name="Grigoriev I.V."/>
            <person name="Crous P."/>
            <person name="Smith M.E."/>
        </authorList>
    </citation>
    <scope>NUCLEOTIDE SEQUENCE</scope>
    <source>
        <strain evidence="6">NRRL 1565</strain>
    </source>
</reference>
<dbReference type="FunFam" id="1.10.8.270:FF:000001">
    <property type="entry name" value="TBC1 domain family member 1"/>
    <property type="match status" value="1"/>
</dbReference>
<feature type="compositionally biased region" description="Basic and acidic residues" evidence="4">
    <location>
        <begin position="62"/>
        <end position="87"/>
    </location>
</feature>
<sequence length="1323" mass="143853">MSMVDSSTGEHNSPPVKKSLRSKRLMRPAKGSKASAGPARKLSNASDTQTTKQEGLQDELDSEKISDGNHEKTDSNQLEATKEEKADNGWSNPTAASGKEGAPDDEDRRHSGTDTETLTTVDNGERFSAERQPTAVSHLPAVDKSASGASNSSVDNDVFVEANETQPPSTHASPRIAPAQAVEEQPPAKDEPRGEEPHQQGTSSPSMLDIIDLSSPTDDHAAKSDDIPHVGAADVESSDKAPAHSAGERQQDRVDAPDAAGDSAAHDFMGGLSADYANAASSQKEHETAANPRDANHDDDFMISLVSAKSQADRMAESKDGSDTHHYTRSYGTALSPSSDAAAGTKEESAADIPLGDRQDNYTRLAASSEQLSHVPESTIAELASEHSRLGNQPGSAGATTGSNTQGHTLSRSSSLRFNANSKRSSRSSGMSPDGRGRPSEAASPASAGAKKSNRRSIMLTSFVPPVGMGGGPSTSSPSRSSSESRPESINEAPADTTSMNGVVEIMAGGKTFKRSSLLDSQLGNNRRSNRISPEAGMGSIRLRPSAEVASQQGADAKSAAKSTLQSISERLGGAVGATSSKDGGNDDDDVEDANIPEWMKEVQRRKREAREKEEAARADAAAAREEEDTEEPEALRSSNFIAAPVPKEHYTPDKEHYSAAKDADRHTGMTTPGDDAPLSDVDLGATEPPPRPVSKERSRPVPPPPSHSGPPSRSIYRSLSASLGISQATQDADAPARQSGPQLPVVPERPRATSQTDNSPTPSQNSIFAAVTSFFGRSSTQQSAPPSATASVATAPPGLRNMGSSNSTASRGTLEFPGMRPSQSSAADGPSADMDMLLHQLETQNQQIMKDNKARVFAETPRTESRPHSGGSNGEDGNAAEVDWDFWGNLINNYEKVTRSEPRKLARSVYRGIPNAVRGTVWQIMTKSRSDPALGARFRRLAAQQTAPGSEDAKHEKQIRHDLARTFPKLDYFRDADGAGQEGLFNVLRAYALFDSEVGYCQGLSFVVGPLLLNMPDEEAFCVLVRLMYTYGLRGHFLPTMDDLKLRLYQFVQVFHETLPWLARHFDEQGVQPSMYVSQWLMTMFAYRLPIELTFRLFDVVFAEGLDCLLRVAIAVLKRSQTRLLSLEFEAIMQYLNDGPLFAFYSHASPDMLVHDANQITSVNSRELQRLRRQYIDEMQRRMEEEEEGYRVRVENEQLKQECAKLRSTLQEVSAKQDDVMFSRGSMQMELDKAQVENQRLTQKLEELEERLRAESAGASSKAEIDQLAQKNVQLNIKNQQLEDSLQDLEDALVQIKTLYAESENQRELMTKKFDDLRRALT</sequence>
<dbReference type="InterPro" id="IPR000195">
    <property type="entry name" value="Rab-GAP-TBC_dom"/>
</dbReference>
<feature type="compositionally biased region" description="Polar residues" evidence="4">
    <location>
        <begin position="753"/>
        <end position="768"/>
    </location>
</feature>
<feature type="compositionally biased region" description="Basic and acidic residues" evidence="4">
    <location>
        <begin position="858"/>
        <end position="868"/>
    </location>
</feature>
<feature type="compositionally biased region" description="Polar residues" evidence="4">
    <location>
        <begin position="330"/>
        <end position="339"/>
    </location>
</feature>
<protein>
    <submittedName>
        <fullName evidence="6">GTPase-activating protein</fullName>
    </submittedName>
</protein>
<dbReference type="PROSITE" id="PS50086">
    <property type="entry name" value="TBC_RABGAP"/>
    <property type="match status" value="1"/>
</dbReference>
<feature type="compositionally biased region" description="Polar residues" evidence="4">
    <location>
        <begin position="518"/>
        <end position="527"/>
    </location>
</feature>
<evidence type="ECO:0000256" key="2">
    <source>
        <dbReference type="ARBA" id="ARBA00023054"/>
    </source>
</evidence>
<evidence type="ECO:0000259" key="5">
    <source>
        <dbReference type="PROSITE" id="PS50086"/>
    </source>
</evidence>
<dbReference type="FunFam" id="1.10.10.750:FF:000003">
    <property type="entry name" value="GTPase activating protein (Evi5)"/>
    <property type="match status" value="1"/>
</dbReference>
<dbReference type="OrthoDB" id="295078at2759"/>
<feature type="compositionally biased region" description="Basic and acidic residues" evidence="4">
    <location>
        <begin position="217"/>
        <end position="228"/>
    </location>
</feature>
<feature type="compositionally biased region" description="Polar residues" evidence="4">
    <location>
        <begin position="390"/>
        <end position="421"/>
    </location>
</feature>
<dbReference type="FunFam" id="1.10.472.80:FF:000027">
    <property type="entry name" value="GTPase activating protein (Evi5)"/>
    <property type="match status" value="1"/>
</dbReference>
<feature type="compositionally biased region" description="Polar residues" evidence="4">
    <location>
        <begin position="716"/>
        <end position="731"/>
    </location>
</feature>